<evidence type="ECO:0000259" key="16">
    <source>
        <dbReference type="PROSITE" id="PS50137"/>
    </source>
</evidence>
<dbReference type="GO" id="GO:0004525">
    <property type="term" value="F:ribonuclease III activity"/>
    <property type="evidence" value="ECO:0007669"/>
    <property type="project" value="UniProtKB-UniRule"/>
</dbReference>
<evidence type="ECO:0000256" key="9">
    <source>
        <dbReference type="ARBA" id="ARBA00022722"/>
    </source>
</evidence>
<evidence type="ECO:0000256" key="10">
    <source>
        <dbReference type="ARBA" id="ARBA00022723"/>
    </source>
</evidence>
<comment type="subunit">
    <text evidence="4 15">Homodimer.</text>
</comment>
<dbReference type="SUPFAM" id="SSF69065">
    <property type="entry name" value="RNase III domain-like"/>
    <property type="match status" value="1"/>
</dbReference>
<dbReference type="Gene3D" id="1.10.1520.10">
    <property type="entry name" value="Ribonuclease III domain"/>
    <property type="match status" value="1"/>
</dbReference>
<evidence type="ECO:0000256" key="12">
    <source>
        <dbReference type="ARBA" id="ARBA00022801"/>
    </source>
</evidence>
<dbReference type="FunFam" id="1.10.1520.10:FF:000001">
    <property type="entry name" value="Ribonuclease 3"/>
    <property type="match status" value="1"/>
</dbReference>
<dbReference type="GO" id="GO:0003725">
    <property type="term" value="F:double-stranded RNA binding"/>
    <property type="evidence" value="ECO:0007669"/>
    <property type="project" value="TreeGrafter"/>
</dbReference>
<dbReference type="CDD" id="cd00593">
    <property type="entry name" value="RIBOc"/>
    <property type="match status" value="1"/>
</dbReference>
<evidence type="ECO:0000313" key="18">
    <source>
        <dbReference type="EMBL" id="MBN7771922.1"/>
    </source>
</evidence>
<dbReference type="PANTHER" id="PTHR11207:SF0">
    <property type="entry name" value="RIBONUCLEASE 3"/>
    <property type="match status" value="1"/>
</dbReference>
<comment type="function">
    <text evidence="15">Digests double-stranded RNA. Involved in the processing of primary rRNA transcript to yield the immediate precursors to the large and small rRNAs (23S and 16S). Processes some mRNAs, and tRNAs when they are encoded in the rRNA operon. Processes pre-crRNA and tracrRNA of type II CRISPR loci if present in the organism.</text>
</comment>
<dbReference type="FunFam" id="3.30.160.20:FF:000003">
    <property type="entry name" value="Ribonuclease 3"/>
    <property type="match status" value="1"/>
</dbReference>
<organism evidence="18 19">
    <name type="scientific">Clostridium aminobutyricum</name>
    <dbReference type="NCBI Taxonomy" id="33953"/>
    <lineage>
        <taxon>Bacteria</taxon>
        <taxon>Bacillati</taxon>
        <taxon>Bacillota</taxon>
        <taxon>Clostridia</taxon>
        <taxon>Eubacteriales</taxon>
        <taxon>Clostridiaceae</taxon>
        <taxon>Clostridium</taxon>
    </lineage>
</organism>
<feature type="domain" description="RNase III" evidence="17">
    <location>
        <begin position="6"/>
        <end position="132"/>
    </location>
</feature>
<comment type="similarity">
    <text evidence="3">Belongs to the ribonuclease III family.</text>
</comment>
<evidence type="ECO:0000256" key="15">
    <source>
        <dbReference type="HAMAP-Rule" id="MF_00104"/>
    </source>
</evidence>
<dbReference type="PANTHER" id="PTHR11207">
    <property type="entry name" value="RIBONUCLEASE III"/>
    <property type="match status" value="1"/>
</dbReference>
<comment type="catalytic activity">
    <reaction evidence="1 15">
        <text>Endonucleolytic cleavage to 5'-phosphomonoester.</text>
        <dbReference type="EC" id="3.1.26.3"/>
    </reaction>
</comment>
<keyword evidence="12 15" id="KW-0378">Hydrolase</keyword>
<dbReference type="GO" id="GO:0046872">
    <property type="term" value="F:metal ion binding"/>
    <property type="evidence" value="ECO:0007669"/>
    <property type="project" value="UniProtKB-KW"/>
</dbReference>
<dbReference type="Gene3D" id="3.30.160.20">
    <property type="match status" value="1"/>
</dbReference>
<dbReference type="PROSITE" id="PS50137">
    <property type="entry name" value="DS_RBD"/>
    <property type="match status" value="1"/>
</dbReference>
<dbReference type="GO" id="GO:0005737">
    <property type="term" value="C:cytoplasm"/>
    <property type="evidence" value="ECO:0007669"/>
    <property type="project" value="UniProtKB-SubCell"/>
</dbReference>
<dbReference type="NCBIfam" id="TIGR02191">
    <property type="entry name" value="RNaseIII"/>
    <property type="match status" value="1"/>
</dbReference>
<evidence type="ECO:0000256" key="5">
    <source>
        <dbReference type="ARBA" id="ARBA00022490"/>
    </source>
</evidence>
<dbReference type="SMART" id="SM00535">
    <property type="entry name" value="RIBOc"/>
    <property type="match status" value="1"/>
</dbReference>
<feature type="active site" evidence="15">
    <location>
        <position position="121"/>
    </location>
</feature>
<dbReference type="PROSITE" id="PS50142">
    <property type="entry name" value="RNASE_3_2"/>
    <property type="match status" value="1"/>
</dbReference>
<evidence type="ECO:0000256" key="7">
    <source>
        <dbReference type="ARBA" id="ARBA00022664"/>
    </source>
</evidence>
<dbReference type="Pfam" id="PF14622">
    <property type="entry name" value="Ribonucleas_3_3"/>
    <property type="match status" value="1"/>
</dbReference>
<dbReference type="SUPFAM" id="SSF54768">
    <property type="entry name" value="dsRNA-binding domain-like"/>
    <property type="match status" value="1"/>
</dbReference>
<feature type="binding site" evidence="15">
    <location>
        <position position="118"/>
    </location>
    <ligand>
        <name>Mg(2+)</name>
        <dbReference type="ChEBI" id="CHEBI:18420"/>
    </ligand>
</feature>
<dbReference type="GO" id="GO:0006364">
    <property type="term" value="P:rRNA processing"/>
    <property type="evidence" value="ECO:0007669"/>
    <property type="project" value="UniProtKB-UniRule"/>
</dbReference>
<dbReference type="Pfam" id="PF00035">
    <property type="entry name" value="dsrm"/>
    <property type="match status" value="1"/>
</dbReference>
<keyword evidence="5 15" id="KW-0963">Cytoplasm</keyword>
<keyword evidence="14 15" id="KW-0694">RNA-binding</keyword>
<comment type="cofactor">
    <cofactor evidence="15">
        <name>Mg(2+)</name>
        <dbReference type="ChEBI" id="CHEBI:18420"/>
    </cofactor>
</comment>
<keyword evidence="11 15" id="KW-0255">Endonuclease</keyword>
<dbReference type="EMBL" id="JAFJZZ010000001">
    <property type="protein sequence ID" value="MBN7771922.1"/>
    <property type="molecule type" value="Genomic_DNA"/>
</dbReference>
<dbReference type="GO" id="GO:0006397">
    <property type="term" value="P:mRNA processing"/>
    <property type="evidence" value="ECO:0007669"/>
    <property type="project" value="UniProtKB-UniRule"/>
</dbReference>
<dbReference type="EC" id="3.1.26.3" evidence="15"/>
<feature type="binding site" evidence="15">
    <location>
        <position position="121"/>
    </location>
    <ligand>
        <name>Mg(2+)</name>
        <dbReference type="ChEBI" id="CHEBI:18420"/>
    </ligand>
</feature>
<evidence type="ECO:0000256" key="11">
    <source>
        <dbReference type="ARBA" id="ARBA00022759"/>
    </source>
</evidence>
<comment type="subcellular location">
    <subcellularLocation>
        <location evidence="2 15">Cytoplasm</location>
    </subcellularLocation>
</comment>
<proteinExistence type="inferred from homology"/>
<evidence type="ECO:0000256" key="4">
    <source>
        <dbReference type="ARBA" id="ARBA00011738"/>
    </source>
</evidence>
<keyword evidence="13 15" id="KW-0460">Magnesium</keyword>
<keyword evidence="8 15" id="KW-0819">tRNA processing</keyword>
<dbReference type="HAMAP" id="MF_00104">
    <property type="entry name" value="RNase_III"/>
    <property type="match status" value="1"/>
</dbReference>
<evidence type="ECO:0000259" key="17">
    <source>
        <dbReference type="PROSITE" id="PS50142"/>
    </source>
</evidence>
<dbReference type="RefSeq" id="WP_206580704.1">
    <property type="nucleotide sequence ID" value="NZ_JAFJZZ010000001.1"/>
</dbReference>
<dbReference type="CDD" id="cd10845">
    <property type="entry name" value="DSRM_RNAse_III_family"/>
    <property type="match status" value="1"/>
</dbReference>
<dbReference type="SMART" id="SM00358">
    <property type="entry name" value="DSRM"/>
    <property type="match status" value="1"/>
</dbReference>
<dbReference type="InterPro" id="IPR000999">
    <property type="entry name" value="RNase_III_dom"/>
</dbReference>
<evidence type="ECO:0000256" key="2">
    <source>
        <dbReference type="ARBA" id="ARBA00004496"/>
    </source>
</evidence>
<feature type="domain" description="DRBM" evidence="16">
    <location>
        <begin position="159"/>
        <end position="228"/>
    </location>
</feature>
<evidence type="ECO:0000256" key="1">
    <source>
        <dbReference type="ARBA" id="ARBA00000109"/>
    </source>
</evidence>
<dbReference type="AlphaFoldDB" id="A0A939D6E1"/>
<dbReference type="Proteomes" id="UP000664545">
    <property type="component" value="Unassembled WGS sequence"/>
</dbReference>
<keyword evidence="7 15" id="KW-0507">mRNA processing</keyword>
<gene>
    <name evidence="15" type="primary">rnc</name>
    <name evidence="18" type="ORF">JYB65_00915</name>
</gene>
<dbReference type="GO" id="GO:0010468">
    <property type="term" value="P:regulation of gene expression"/>
    <property type="evidence" value="ECO:0007669"/>
    <property type="project" value="TreeGrafter"/>
</dbReference>
<sequence length="231" mass="26196">MNKLEFQKNLNYEFKNTKYLEKALTHSSFVKEKSERCSKNNERLEFLGDAFFDAIISEELYNRLEDVSEGKLTKLRAFIVCEKSLAEQARNLQLGQYLFMGKGEERMGGRNRESILADALEAVVAAIFLDGGYEATKKFVLETFEKTIENALCGKMKKDYKTELQETLQANGDVKIEYQIDKEEGPDHDKTFYMLLFCNGSIIGKGVGKSKKAAEQNAAKDALESGETNVF</sequence>
<evidence type="ECO:0000256" key="14">
    <source>
        <dbReference type="ARBA" id="ARBA00022884"/>
    </source>
</evidence>
<keyword evidence="15" id="KW-0699">rRNA-binding</keyword>
<evidence type="ECO:0000313" key="19">
    <source>
        <dbReference type="Proteomes" id="UP000664545"/>
    </source>
</evidence>
<evidence type="ECO:0000256" key="3">
    <source>
        <dbReference type="ARBA" id="ARBA00010183"/>
    </source>
</evidence>
<dbReference type="InterPro" id="IPR011907">
    <property type="entry name" value="RNase_III"/>
</dbReference>
<comment type="caution">
    <text evidence="18">The sequence shown here is derived from an EMBL/GenBank/DDBJ whole genome shotgun (WGS) entry which is preliminary data.</text>
</comment>
<dbReference type="PROSITE" id="PS00517">
    <property type="entry name" value="RNASE_3_1"/>
    <property type="match status" value="1"/>
</dbReference>
<keyword evidence="9 15" id="KW-0540">Nuclease</keyword>
<dbReference type="GO" id="GO:0008033">
    <property type="term" value="P:tRNA processing"/>
    <property type="evidence" value="ECO:0007669"/>
    <property type="project" value="UniProtKB-KW"/>
</dbReference>
<evidence type="ECO:0000256" key="6">
    <source>
        <dbReference type="ARBA" id="ARBA00022552"/>
    </source>
</evidence>
<dbReference type="GO" id="GO:0019843">
    <property type="term" value="F:rRNA binding"/>
    <property type="evidence" value="ECO:0007669"/>
    <property type="project" value="UniProtKB-KW"/>
</dbReference>
<name>A0A939D6E1_CLOAM</name>
<evidence type="ECO:0000256" key="13">
    <source>
        <dbReference type="ARBA" id="ARBA00022842"/>
    </source>
</evidence>
<dbReference type="GO" id="GO:0042802">
    <property type="term" value="F:identical protein binding"/>
    <property type="evidence" value="ECO:0007669"/>
    <property type="project" value="UniProtKB-ARBA"/>
</dbReference>
<dbReference type="InterPro" id="IPR014720">
    <property type="entry name" value="dsRBD_dom"/>
</dbReference>
<keyword evidence="10 15" id="KW-0479">Metal-binding</keyword>
<reference evidence="18" key="1">
    <citation type="submission" date="2021-02" db="EMBL/GenBank/DDBJ databases">
        <title>Abyssanaerobacter marinus gen.nov., sp., nov, anaerobic bacterium isolated from the Onnuri vent field of Indian Ocean and suggestion of Mogibacteriaceae fam. nov., and proposal of reclassification of ambiguous this family's genus member.</title>
        <authorList>
            <person name="Kim Y.J."/>
            <person name="Yang J.-A."/>
        </authorList>
    </citation>
    <scope>NUCLEOTIDE SEQUENCE</scope>
    <source>
        <strain evidence="18">DSM 2634</strain>
    </source>
</reference>
<feature type="active site" evidence="15">
    <location>
        <position position="49"/>
    </location>
</feature>
<dbReference type="InterPro" id="IPR036389">
    <property type="entry name" value="RNase_III_sf"/>
</dbReference>
<accession>A0A939D6E1</accession>
<feature type="binding site" evidence="15">
    <location>
        <position position="45"/>
    </location>
    <ligand>
        <name>Mg(2+)</name>
        <dbReference type="ChEBI" id="CHEBI:18420"/>
    </ligand>
</feature>
<protein>
    <recommendedName>
        <fullName evidence="15">Ribonuclease 3</fullName>
        <ecNumber evidence="15">3.1.26.3</ecNumber>
    </recommendedName>
    <alternativeName>
        <fullName evidence="15">Ribonuclease III</fullName>
        <shortName evidence="15">RNase III</shortName>
    </alternativeName>
</protein>
<keyword evidence="19" id="KW-1185">Reference proteome</keyword>
<evidence type="ECO:0000256" key="8">
    <source>
        <dbReference type="ARBA" id="ARBA00022694"/>
    </source>
</evidence>
<keyword evidence="6 15" id="KW-0698">rRNA processing</keyword>